<dbReference type="Proteomes" id="UP000247647">
    <property type="component" value="Unassembled WGS sequence"/>
</dbReference>
<proteinExistence type="predicted"/>
<organism evidence="1 2">
    <name type="scientific">Aspergillus neoniger (strain CBS 115656)</name>
    <dbReference type="NCBI Taxonomy" id="1448310"/>
    <lineage>
        <taxon>Eukaryota</taxon>
        <taxon>Fungi</taxon>
        <taxon>Dikarya</taxon>
        <taxon>Ascomycota</taxon>
        <taxon>Pezizomycotina</taxon>
        <taxon>Eurotiomycetes</taxon>
        <taxon>Eurotiomycetidae</taxon>
        <taxon>Eurotiales</taxon>
        <taxon>Aspergillaceae</taxon>
        <taxon>Aspergillus</taxon>
        <taxon>Aspergillus subgen. Circumdati</taxon>
    </lineage>
</organism>
<accession>A0A318YY76</accession>
<gene>
    <name evidence="1" type="ORF">BO87DRAFT_323381</name>
</gene>
<sequence length="82" mass="9096">MCFMIASDPPGREHQRLECEHCRAGSVTSFIKLFLLACTVNEGNIFSLEWDTSRVSDPWPLPSRGYGAASGLSPKGYLLYVD</sequence>
<evidence type="ECO:0000313" key="1">
    <source>
        <dbReference type="EMBL" id="PYH39616.1"/>
    </source>
</evidence>
<reference evidence="1" key="1">
    <citation type="submission" date="2016-12" db="EMBL/GenBank/DDBJ databases">
        <title>The genomes of Aspergillus section Nigri reveals drivers in fungal speciation.</title>
        <authorList>
            <consortium name="DOE Joint Genome Institute"/>
            <person name="Vesth T.C."/>
            <person name="Nybo J."/>
            <person name="Theobald S."/>
            <person name="Brandl J."/>
            <person name="Frisvad J.C."/>
            <person name="Nielsen K.F."/>
            <person name="Lyhne E.K."/>
            <person name="Kogle M.E."/>
            <person name="Kuo A."/>
            <person name="Riley R."/>
            <person name="Clum A."/>
            <person name="Nolan M."/>
            <person name="Lipzen A."/>
            <person name="Salamov A."/>
            <person name="Henrissat B."/>
            <person name="Wiebenga A."/>
            <person name="De Vries R.P."/>
            <person name="Grigoriev I.V."/>
            <person name="Mortensen U.H."/>
            <person name="Andersen M.R."/>
            <person name="Baker S.E."/>
        </authorList>
    </citation>
    <scope>NUCLEOTIDE SEQUENCE [LARGE SCALE GENOMIC DNA]</scope>
    <source>
        <strain evidence="1">CBS 115656</strain>
    </source>
</reference>
<name>A0A318YY76_ASPNB</name>
<dbReference type="AlphaFoldDB" id="A0A318YY76"/>
<dbReference type="GeneID" id="37122485"/>
<keyword evidence="2" id="KW-1185">Reference proteome</keyword>
<protein>
    <submittedName>
        <fullName evidence="1">Uncharacterized protein</fullName>
    </submittedName>
</protein>
<evidence type="ECO:0000313" key="2">
    <source>
        <dbReference type="Proteomes" id="UP000247647"/>
    </source>
</evidence>
<dbReference type="RefSeq" id="XP_025485094.1">
    <property type="nucleotide sequence ID" value="XM_025620029.1"/>
</dbReference>
<dbReference type="EMBL" id="KZ821445">
    <property type="protein sequence ID" value="PYH39616.1"/>
    <property type="molecule type" value="Genomic_DNA"/>
</dbReference>